<dbReference type="PANTHER" id="PTHR30461">
    <property type="entry name" value="DNA-INVERTASE FROM LAMBDOID PROPHAGE"/>
    <property type="match status" value="1"/>
</dbReference>
<dbReference type="PROSITE" id="PS00397">
    <property type="entry name" value="RECOMBINASES_1"/>
    <property type="match status" value="1"/>
</dbReference>
<dbReference type="Pfam" id="PF00239">
    <property type="entry name" value="Resolvase"/>
    <property type="match status" value="1"/>
</dbReference>
<reference evidence="9 10" key="1">
    <citation type="journal article" date="2015" name="Nature">
        <title>rRNA introns, odd ribosomes, and small enigmatic genomes across a large radiation of phyla.</title>
        <authorList>
            <person name="Brown C.T."/>
            <person name="Hug L.A."/>
            <person name="Thomas B.C."/>
            <person name="Sharon I."/>
            <person name="Castelle C.J."/>
            <person name="Singh A."/>
            <person name="Wilkins M.J."/>
            <person name="Williams K.H."/>
            <person name="Banfield J.F."/>
        </authorList>
    </citation>
    <scope>NUCLEOTIDE SEQUENCE [LARGE SCALE GENOMIC DNA]</scope>
</reference>
<dbReference type="Pfam" id="PF07508">
    <property type="entry name" value="Recombinase"/>
    <property type="match status" value="1"/>
</dbReference>
<keyword evidence="3" id="KW-0233">DNA recombination</keyword>
<keyword evidence="6" id="KW-0175">Coiled coil</keyword>
<feature type="domain" description="Resolvase/invertase-type recombinase catalytic" evidence="7">
    <location>
        <begin position="3"/>
        <end position="148"/>
    </location>
</feature>
<dbReference type="GO" id="GO:0003677">
    <property type="term" value="F:DNA binding"/>
    <property type="evidence" value="ECO:0007669"/>
    <property type="project" value="UniProtKB-KW"/>
</dbReference>
<keyword evidence="1" id="KW-0229">DNA integration</keyword>
<evidence type="ECO:0000259" key="7">
    <source>
        <dbReference type="PROSITE" id="PS51736"/>
    </source>
</evidence>
<dbReference type="Proteomes" id="UP000034774">
    <property type="component" value="Unassembled WGS sequence"/>
</dbReference>
<feature type="coiled-coil region" evidence="6">
    <location>
        <begin position="365"/>
        <end position="420"/>
    </location>
</feature>
<dbReference type="PANTHER" id="PTHR30461:SF23">
    <property type="entry name" value="DNA RECOMBINASE-RELATED"/>
    <property type="match status" value="1"/>
</dbReference>
<feature type="active site" description="O-(5'-phospho-DNA)-serine intermediate" evidence="4 5">
    <location>
        <position position="11"/>
    </location>
</feature>
<evidence type="ECO:0000313" key="9">
    <source>
        <dbReference type="EMBL" id="KKQ92233.1"/>
    </source>
</evidence>
<protein>
    <submittedName>
        <fullName evidence="9">Resolvase family site-specific recombinase</fullName>
    </submittedName>
</protein>
<dbReference type="InterPro" id="IPR038109">
    <property type="entry name" value="DNA_bind_recomb_sf"/>
</dbReference>
<sequence length="536" mass="62495">MKRAFGYIRVSTVGQAEEGFSLDHQKEAIKDYCKTRSLQLIHVFVDEGRSGRTVNRPEFQEMLKQIKERGIDSVVIYKIDRFARNVTDFSRIWNEFKAKNINLISILEGDLSNGSSLVPNIFASVAQWESEVNGQRTKDALMEKFRSGWQPTRPPCGYKSMGGEGERKYCEIDSYAGPIIKQMFELYSTGQYSMMTLQDWLKDKNIISKNGTIISFSRINTILNDPFYYGLIRWHGESKMGKHTPLINKQLFDTVQYILGKHRHFLVRERKYDFLLRGFVYCTCGMRLVGDYSLIRSSQKKLGYYHCQKRYSRDCKQKYIQSKELEKQVEENVRKMEFSDEFIALVKQKAEEYLSDGKQNDQSAKQALINQRIGLENRRNKLEDLLIDESMDKETYKRKHDEISHQIDNIQTQLDEAEQENKLDMPLVDEVLNLTRNIYSTYRKAPEPLKRHYMRFFYDSLIVDNKVISGAKPTPILEALFSANMVRLLNAQLPSSEGIIKALNRIIEVFSNPIEVEVVRTRFEEIKKISDALIIA</sequence>
<dbReference type="Gene3D" id="3.40.50.1390">
    <property type="entry name" value="Resolvase, N-terminal catalytic domain"/>
    <property type="match status" value="1"/>
</dbReference>
<evidence type="ECO:0000256" key="2">
    <source>
        <dbReference type="ARBA" id="ARBA00023125"/>
    </source>
</evidence>
<name>A0A0G0LK08_9BACT</name>
<dbReference type="InterPro" id="IPR006118">
    <property type="entry name" value="Recombinase_CS"/>
</dbReference>
<evidence type="ECO:0000256" key="5">
    <source>
        <dbReference type="PROSITE-ProRule" id="PRU10137"/>
    </source>
</evidence>
<dbReference type="SUPFAM" id="SSF53041">
    <property type="entry name" value="Resolvase-like"/>
    <property type="match status" value="1"/>
</dbReference>
<dbReference type="PROSITE" id="PS51736">
    <property type="entry name" value="RECOMBINASES_3"/>
    <property type="match status" value="1"/>
</dbReference>
<dbReference type="Pfam" id="PF13408">
    <property type="entry name" value="Zn_ribbon_recom"/>
    <property type="match status" value="1"/>
</dbReference>
<evidence type="ECO:0000256" key="4">
    <source>
        <dbReference type="PIRSR" id="PIRSR606118-50"/>
    </source>
</evidence>
<dbReference type="InterPro" id="IPR050639">
    <property type="entry name" value="SSR_resolvase"/>
</dbReference>
<evidence type="ECO:0000313" key="10">
    <source>
        <dbReference type="Proteomes" id="UP000034774"/>
    </source>
</evidence>
<evidence type="ECO:0000256" key="1">
    <source>
        <dbReference type="ARBA" id="ARBA00022908"/>
    </source>
</evidence>
<dbReference type="InterPro" id="IPR036162">
    <property type="entry name" value="Resolvase-like_N_sf"/>
</dbReference>
<dbReference type="InterPro" id="IPR025827">
    <property type="entry name" value="Zn_ribbon_recom_dom"/>
</dbReference>
<evidence type="ECO:0000259" key="8">
    <source>
        <dbReference type="PROSITE" id="PS51737"/>
    </source>
</evidence>
<dbReference type="GO" id="GO:0000150">
    <property type="term" value="F:DNA strand exchange activity"/>
    <property type="evidence" value="ECO:0007669"/>
    <property type="project" value="InterPro"/>
</dbReference>
<organism evidence="9 10">
    <name type="scientific">Candidatus Woesebacteria bacterium GW2011_GWB1_39_10</name>
    <dbReference type="NCBI Taxonomy" id="1618572"/>
    <lineage>
        <taxon>Bacteria</taxon>
        <taxon>Candidatus Woeseibacteriota</taxon>
    </lineage>
</organism>
<dbReference type="InterPro" id="IPR006119">
    <property type="entry name" value="Resolv_N"/>
</dbReference>
<accession>A0A0G0LK08</accession>
<dbReference type="Gene3D" id="3.90.1750.20">
    <property type="entry name" value="Putative Large Serine Recombinase, Chain B, Domain 2"/>
    <property type="match status" value="1"/>
</dbReference>
<gene>
    <name evidence="9" type="ORF">UT17_C0003G0256</name>
</gene>
<dbReference type="GO" id="GO:0015074">
    <property type="term" value="P:DNA integration"/>
    <property type="evidence" value="ECO:0007669"/>
    <property type="project" value="UniProtKB-KW"/>
</dbReference>
<keyword evidence="2" id="KW-0238">DNA-binding</keyword>
<feature type="domain" description="Recombinase" evidence="8">
    <location>
        <begin position="155"/>
        <end position="265"/>
    </location>
</feature>
<evidence type="ECO:0000256" key="3">
    <source>
        <dbReference type="ARBA" id="ARBA00023172"/>
    </source>
</evidence>
<dbReference type="AlphaFoldDB" id="A0A0G0LK08"/>
<dbReference type="STRING" id="1618572.UT17_C0003G0256"/>
<proteinExistence type="predicted"/>
<dbReference type="InterPro" id="IPR011109">
    <property type="entry name" value="DNA_bind_recombinase_dom"/>
</dbReference>
<dbReference type="EMBL" id="LBVU01000003">
    <property type="protein sequence ID" value="KKQ92233.1"/>
    <property type="molecule type" value="Genomic_DNA"/>
</dbReference>
<dbReference type="CDD" id="cd00338">
    <property type="entry name" value="Ser_Recombinase"/>
    <property type="match status" value="1"/>
</dbReference>
<evidence type="ECO:0000256" key="6">
    <source>
        <dbReference type="SAM" id="Coils"/>
    </source>
</evidence>
<dbReference type="SMART" id="SM00857">
    <property type="entry name" value="Resolvase"/>
    <property type="match status" value="1"/>
</dbReference>
<comment type="caution">
    <text evidence="9">The sequence shown here is derived from an EMBL/GenBank/DDBJ whole genome shotgun (WGS) entry which is preliminary data.</text>
</comment>
<dbReference type="PROSITE" id="PS51737">
    <property type="entry name" value="RECOMBINASE_DNA_BIND"/>
    <property type="match status" value="1"/>
</dbReference>